<accession>G5J7P0</accession>
<dbReference type="GO" id="GO:0007165">
    <property type="term" value="P:signal transduction"/>
    <property type="evidence" value="ECO:0007669"/>
    <property type="project" value="InterPro"/>
</dbReference>
<comment type="caution">
    <text evidence="1">The sequence shown here is derived from an EMBL/GenBank/DDBJ whole genome shotgun (WGS) entry which is preliminary data.</text>
</comment>
<protein>
    <recommendedName>
        <fullName evidence="3">CheW-like domain-containing protein</fullName>
    </recommendedName>
</protein>
<dbReference type="InterPro" id="IPR036061">
    <property type="entry name" value="CheW-like_dom_sf"/>
</dbReference>
<name>G5J7P0_CROWT</name>
<dbReference type="PATRIC" id="fig|423471.3.peg.3259"/>
<dbReference type="AlphaFoldDB" id="G5J7P0"/>
<dbReference type="EMBL" id="AESD01000520">
    <property type="protein sequence ID" value="EHJ11803.1"/>
    <property type="molecule type" value="Genomic_DNA"/>
</dbReference>
<dbReference type="SUPFAM" id="SSF50341">
    <property type="entry name" value="CheW-like"/>
    <property type="match status" value="1"/>
</dbReference>
<evidence type="ECO:0008006" key="3">
    <source>
        <dbReference type="Google" id="ProtNLM"/>
    </source>
</evidence>
<dbReference type="Proteomes" id="UP000003477">
    <property type="component" value="Unassembled WGS sequence"/>
</dbReference>
<sequence>MAMIDQTFEIQRLSHTTTQPDTLRGLVFRISGNSLSDESDYLFALPVESVFKVIPCPPINWAMDTGLGMTDVGSENVTTLDLYQQFFSRDSNKLENANVSTVSNGHKFLLLLKTNTEEKYGIPVAGLPILSNIPLATIRPVSLSYRQVAKIDFASHMAILPQAENKKPIKIFLLGMSDIIEDQLMKNNP</sequence>
<evidence type="ECO:0000313" key="1">
    <source>
        <dbReference type="EMBL" id="EHJ11803.1"/>
    </source>
</evidence>
<proteinExistence type="predicted"/>
<reference evidence="1 2" key="1">
    <citation type="journal article" date="2011" name="Front. Microbiol.">
        <title>Two Strains of Crocosphaera watsonii with Highly Conserved Genomes are Distinguished by Strain-Specific Features.</title>
        <authorList>
            <person name="Bench S.R."/>
            <person name="Ilikchyan I.N."/>
            <person name="Tripp H.J."/>
            <person name="Zehr J.P."/>
        </authorList>
    </citation>
    <scope>NUCLEOTIDE SEQUENCE [LARGE SCALE GENOMIC DNA]</scope>
    <source>
        <strain evidence="1 2">WH 0003</strain>
    </source>
</reference>
<dbReference type="GO" id="GO:0006935">
    <property type="term" value="P:chemotaxis"/>
    <property type="evidence" value="ECO:0007669"/>
    <property type="project" value="InterPro"/>
</dbReference>
<organism evidence="1 2">
    <name type="scientific">Crocosphaera watsonii WH 0003</name>
    <dbReference type="NCBI Taxonomy" id="423471"/>
    <lineage>
        <taxon>Bacteria</taxon>
        <taxon>Bacillati</taxon>
        <taxon>Cyanobacteriota</taxon>
        <taxon>Cyanophyceae</taxon>
        <taxon>Oscillatoriophycideae</taxon>
        <taxon>Chroococcales</taxon>
        <taxon>Aphanothecaceae</taxon>
        <taxon>Crocosphaera</taxon>
    </lineage>
</organism>
<gene>
    <name evidence="1" type="ORF">CWATWH0003_3476</name>
</gene>
<evidence type="ECO:0000313" key="2">
    <source>
        <dbReference type="Proteomes" id="UP000003477"/>
    </source>
</evidence>